<keyword evidence="8 10" id="KW-0326">Glycosidase</keyword>
<feature type="signal peptide" evidence="12">
    <location>
        <begin position="1"/>
        <end position="20"/>
    </location>
</feature>
<dbReference type="Pfam" id="PF01055">
    <property type="entry name" value="Glyco_hydro_31_2nd"/>
    <property type="match status" value="1"/>
</dbReference>
<dbReference type="InterPro" id="IPR011013">
    <property type="entry name" value="Gal_mutarotase_sf_dom"/>
</dbReference>
<evidence type="ECO:0000256" key="2">
    <source>
        <dbReference type="ARBA" id="ARBA00004833"/>
    </source>
</evidence>
<keyword evidence="7" id="KW-0325">Glycoprotein</keyword>
<evidence type="ECO:0000256" key="9">
    <source>
        <dbReference type="ARBA" id="ARBA00042895"/>
    </source>
</evidence>
<dbReference type="Gene3D" id="3.20.20.80">
    <property type="entry name" value="Glycosidases"/>
    <property type="match status" value="2"/>
</dbReference>
<keyword evidence="17" id="KW-1185">Reference proteome</keyword>
<dbReference type="CDD" id="cd06603">
    <property type="entry name" value="GH31_GANC_GANAB_alpha"/>
    <property type="match status" value="1"/>
</dbReference>
<dbReference type="PANTHER" id="PTHR22762">
    <property type="entry name" value="ALPHA-GLUCOSIDASE"/>
    <property type="match status" value="1"/>
</dbReference>
<dbReference type="Gene3D" id="2.60.40.1180">
    <property type="entry name" value="Golgi alpha-mannosidase II"/>
    <property type="match status" value="2"/>
</dbReference>
<organism evidence="16 17">
    <name type="scientific">Anaeramoeba flamelloides</name>
    <dbReference type="NCBI Taxonomy" id="1746091"/>
    <lineage>
        <taxon>Eukaryota</taxon>
        <taxon>Metamonada</taxon>
        <taxon>Anaeramoebidae</taxon>
        <taxon>Anaeramoeba</taxon>
    </lineage>
</organism>
<evidence type="ECO:0000256" key="5">
    <source>
        <dbReference type="ARBA" id="ARBA00022801"/>
    </source>
</evidence>
<feature type="chain" id="PRO_5046188348" description="Glucosidase II subunit alpha" evidence="12">
    <location>
        <begin position="21"/>
        <end position="941"/>
    </location>
</feature>
<evidence type="ECO:0000259" key="15">
    <source>
        <dbReference type="Pfam" id="PF21365"/>
    </source>
</evidence>
<keyword evidence="5 10" id="KW-0378">Hydrolase</keyword>
<comment type="similarity">
    <text evidence="3 10">Belongs to the glycosyl hydrolase 31 family.</text>
</comment>
<dbReference type="Gene3D" id="2.60.40.1760">
    <property type="entry name" value="glycosyl hydrolase (family 31)"/>
    <property type="match status" value="1"/>
</dbReference>
<dbReference type="SUPFAM" id="SSF74650">
    <property type="entry name" value="Galactose mutarotase-like"/>
    <property type="match status" value="1"/>
</dbReference>
<comment type="caution">
    <text evidence="16">The sequence shown here is derived from an EMBL/GenBank/DDBJ whole genome shotgun (WGS) entry which is preliminary data.</text>
</comment>
<accession>A0ABQ8ZCS5</accession>
<evidence type="ECO:0000256" key="7">
    <source>
        <dbReference type="ARBA" id="ARBA00023180"/>
    </source>
</evidence>
<evidence type="ECO:0000256" key="6">
    <source>
        <dbReference type="ARBA" id="ARBA00022824"/>
    </source>
</evidence>
<dbReference type="Proteomes" id="UP001150062">
    <property type="component" value="Unassembled WGS sequence"/>
</dbReference>
<dbReference type="InterPro" id="IPR048395">
    <property type="entry name" value="Glyco_hydro_31_C"/>
</dbReference>
<evidence type="ECO:0000256" key="12">
    <source>
        <dbReference type="SAM" id="SignalP"/>
    </source>
</evidence>
<comment type="pathway">
    <text evidence="2">Glycan metabolism; N-glycan metabolism.</text>
</comment>
<evidence type="ECO:0000256" key="8">
    <source>
        <dbReference type="ARBA" id="ARBA00023295"/>
    </source>
</evidence>
<dbReference type="InterPro" id="IPR030458">
    <property type="entry name" value="Glyco_hydro_31_AS"/>
</dbReference>
<evidence type="ECO:0000256" key="11">
    <source>
        <dbReference type="SAM" id="MobiDB-lite"/>
    </source>
</evidence>
<sequence>MKNLLGVAFISLLFLALCVSVNESTFKKCHQSSFCKRNRNIRKNGRNTIFSIDPESINTNPKEKMFSAVLVRTPKPETESYQQRLLFDLKICSVNPGVIRISINEKEPGFNRQAVGGILETEQFNYQPLKALTQTTEYLLLQFGEDDSERKVVVKLYFTLSWKIEILDNDHFVVTQLNFDDLFNFETKKKDLLFENQRTKANNGKENDRLNFEERFQGNVDHQPHGPSSVALDLLFPNTEHIYGLPEHTTKLSLEDTEEGEPYRLYNVDILEYETESRMSLYGSIPVIISKPKNQNKLHGIFWFNPSETWIDISSHSSDHSDQSVQFGDNGNGNKNGDESPIAKRTHWMSETGVIDLFIMVGQENKMYQVFKMYSQLTGFPYFPPYFSMGYHQCRWSYKTQNEIIELNENFDKHDIPVDVFWMDIDHTDGKKYFTFDKKTFPDPKFLSETVAEKSRKLVAIVDPHIKRDNSWKLYKEAKSKNYFIQKYNSDQAYEGNCWPGTSSWPDFLNPRVVEWWGSRFSYDKYEGSTNSMFIWNDMNEPAIFNGPEMSIPRDTLHLNGKIENRAIHNSYGYFVTKGTFEGLIKRNKDQNERPFVLTRSFFAGSQKYSTIWTGDNTASWDQLKHTDTMLVSLNLAGAPLCGEDAGGFLKSPDEELFTRWFQTSAFHPFFRSHSHIQTIRREPWVFGDPYTSIIRKAIRNRYSLLPFYYTQFYIASAKGKPIMRPLWLIFPGDANSFDEEVENYSYMIGSSILVSPILNKKQKNKNVYLPKGYWYDFETFKKIKSKGSFFNIDAPLSKAPVFYRGGKIIPRKIRVRRSSLLMKNDPITLFVFLNEKQKSTGRVYIDDGHSYDFKKLNKYIHQKIVFKNGKLSTKTFHSDYDPILIDKIMVFGLEKGIKKVYSNKDTNIFFKYNQKDNSFAIKKPNVLIGQDWEITVEYTD</sequence>
<proteinExistence type="inferred from homology"/>
<evidence type="ECO:0000256" key="1">
    <source>
        <dbReference type="ARBA" id="ARBA00004240"/>
    </source>
</evidence>
<feature type="domain" description="Glycosyl hydrolase family 31 C-terminal" evidence="15">
    <location>
        <begin position="720"/>
        <end position="810"/>
    </location>
</feature>
<reference evidence="16" key="1">
    <citation type="submission" date="2022-08" db="EMBL/GenBank/DDBJ databases">
        <title>Novel sulfate-reducing endosymbionts in the free-living metamonad Anaeramoeba.</title>
        <authorList>
            <person name="Jerlstrom-Hultqvist J."/>
            <person name="Cepicka I."/>
            <person name="Gallot-Lavallee L."/>
            <person name="Salas-Leiva D."/>
            <person name="Curtis B.A."/>
            <person name="Zahonova K."/>
            <person name="Pipaliya S."/>
            <person name="Dacks J."/>
            <person name="Roger A.J."/>
        </authorList>
    </citation>
    <scope>NUCLEOTIDE SEQUENCE</scope>
    <source>
        <strain evidence="16">Schooner1</strain>
    </source>
</reference>
<dbReference type="Pfam" id="PF13802">
    <property type="entry name" value="Gal_mutarotas_2"/>
    <property type="match status" value="1"/>
</dbReference>
<dbReference type="InterPro" id="IPR017853">
    <property type="entry name" value="GH"/>
</dbReference>
<dbReference type="PANTHER" id="PTHR22762:SF54">
    <property type="entry name" value="BCDNA.GH04962"/>
    <property type="match status" value="1"/>
</dbReference>
<evidence type="ECO:0000256" key="10">
    <source>
        <dbReference type="RuleBase" id="RU361185"/>
    </source>
</evidence>
<dbReference type="EMBL" id="JAOAOG010000018">
    <property type="protein sequence ID" value="KAJ6254671.1"/>
    <property type="molecule type" value="Genomic_DNA"/>
</dbReference>
<dbReference type="SUPFAM" id="SSF51445">
    <property type="entry name" value="(Trans)glycosidases"/>
    <property type="match status" value="1"/>
</dbReference>
<dbReference type="InterPro" id="IPR013780">
    <property type="entry name" value="Glyco_hydro_b"/>
</dbReference>
<dbReference type="SUPFAM" id="SSF51011">
    <property type="entry name" value="Glycosyl hydrolase domain"/>
    <property type="match status" value="1"/>
</dbReference>
<keyword evidence="4 12" id="KW-0732">Signal</keyword>
<keyword evidence="6" id="KW-0256">Endoplasmic reticulum</keyword>
<evidence type="ECO:0000256" key="4">
    <source>
        <dbReference type="ARBA" id="ARBA00022729"/>
    </source>
</evidence>
<dbReference type="InterPro" id="IPR025887">
    <property type="entry name" value="Glyco_hydro_31_N_dom"/>
</dbReference>
<dbReference type="InterPro" id="IPR000322">
    <property type="entry name" value="Glyco_hydro_31_TIM"/>
</dbReference>
<name>A0ABQ8ZCS5_9EUKA</name>
<comment type="subcellular location">
    <subcellularLocation>
        <location evidence="1">Endoplasmic reticulum</location>
    </subcellularLocation>
</comment>
<evidence type="ECO:0000259" key="14">
    <source>
        <dbReference type="Pfam" id="PF13802"/>
    </source>
</evidence>
<protein>
    <recommendedName>
        <fullName evidence="9">Glucosidase II subunit alpha</fullName>
    </recommendedName>
</protein>
<gene>
    <name evidence="16" type="ORF">M0813_12275</name>
</gene>
<feature type="region of interest" description="Disordered" evidence="11">
    <location>
        <begin position="315"/>
        <end position="339"/>
    </location>
</feature>
<dbReference type="CDD" id="cd14752">
    <property type="entry name" value="GH31_N"/>
    <property type="match status" value="1"/>
</dbReference>
<evidence type="ECO:0000259" key="13">
    <source>
        <dbReference type="Pfam" id="PF01055"/>
    </source>
</evidence>
<dbReference type="PROSITE" id="PS00129">
    <property type="entry name" value="GLYCOSYL_HYDROL_F31_1"/>
    <property type="match status" value="1"/>
</dbReference>
<feature type="domain" description="Glycoside hydrolase family 31 N-terminal" evidence="14">
    <location>
        <begin position="89"/>
        <end position="312"/>
    </location>
</feature>
<dbReference type="Pfam" id="PF21365">
    <property type="entry name" value="Glyco_hydro_31_3rd"/>
    <property type="match status" value="1"/>
</dbReference>
<evidence type="ECO:0000313" key="16">
    <source>
        <dbReference type="EMBL" id="KAJ6254671.1"/>
    </source>
</evidence>
<evidence type="ECO:0000256" key="3">
    <source>
        <dbReference type="ARBA" id="ARBA00007806"/>
    </source>
</evidence>
<feature type="domain" description="Glycoside hydrolase family 31 TIM barrel" evidence="13">
    <location>
        <begin position="381"/>
        <end position="712"/>
    </location>
</feature>
<evidence type="ECO:0000313" key="17">
    <source>
        <dbReference type="Proteomes" id="UP001150062"/>
    </source>
</evidence>